<proteinExistence type="predicted"/>
<evidence type="ECO:0000313" key="2">
    <source>
        <dbReference type="Proteomes" id="UP000587880"/>
    </source>
</evidence>
<comment type="caution">
    <text evidence="1">The sequence shown here is derived from an EMBL/GenBank/DDBJ whole genome shotgun (WGS) entry which is preliminary data.</text>
</comment>
<dbReference type="RefSeq" id="WP_168981549.1">
    <property type="nucleotide sequence ID" value="NZ_JABAGD010000010.1"/>
</dbReference>
<evidence type="ECO:0000313" key="1">
    <source>
        <dbReference type="EMBL" id="NMF04554.1"/>
    </source>
</evidence>
<dbReference type="EMBL" id="JABAGD010000010">
    <property type="protein sequence ID" value="NMF04554.1"/>
    <property type="molecule type" value="Genomic_DNA"/>
</dbReference>
<gene>
    <name evidence="1" type="ORF">HF849_07225</name>
</gene>
<accession>A0A7X9SME5</accession>
<reference evidence="1 2" key="1">
    <citation type="submission" date="2020-04" db="EMBL/GenBank/DDBJ databases">
        <authorList>
            <person name="Hitch T.C.A."/>
            <person name="Wylensek D."/>
            <person name="Clavel T."/>
        </authorList>
    </citation>
    <scope>NUCLEOTIDE SEQUENCE [LARGE SCALE GENOMIC DNA]</scope>
    <source>
        <strain evidence="1 2">WB01_NA02</strain>
    </source>
</reference>
<protein>
    <submittedName>
        <fullName evidence="1">Uncharacterized protein</fullName>
    </submittedName>
</protein>
<dbReference type="AlphaFoldDB" id="A0A7X9SME5"/>
<organism evidence="1 2">
    <name type="scientific">Clostridium beijerinckii</name>
    <name type="common">Clostridium MP</name>
    <dbReference type="NCBI Taxonomy" id="1520"/>
    <lineage>
        <taxon>Bacteria</taxon>
        <taxon>Bacillati</taxon>
        <taxon>Bacillota</taxon>
        <taxon>Clostridia</taxon>
        <taxon>Eubacteriales</taxon>
        <taxon>Clostridiaceae</taxon>
        <taxon>Clostridium</taxon>
    </lineage>
</organism>
<dbReference type="Proteomes" id="UP000587880">
    <property type="component" value="Unassembled WGS sequence"/>
</dbReference>
<sequence>MKCIIYYKDQENVCFCGKLKECQFCSSGKQRKGEEDACTVGQGEFCTCRLCGYAKRADSVE</sequence>
<name>A0A7X9SME5_CLOBE</name>